<protein>
    <submittedName>
        <fullName evidence="3">Jerky-like</fullName>
    </submittedName>
</protein>
<evidence type="ECO:0000313" key="3">
    <source>
        <dbReference type="EMBL" id="GBM11619.1"/>
    </source>
</evidence>
<reference evidence="3 4" key="1">
    <citation type="journal article" date="2019" name="Sci. Rep.">
        <title>Orb-weaving spider Araneus ventricosus genome elucidates the spidroin gene catalogue.</title>
        <authorList>
            <person name="Kono N."/>
            <person name="Nakamura H."/>
            <person name="Ohtoshi R."/>
            <person name="Moran D.A.P."/>
            <person name="Shinohara A."/>
            <person name="Yoshida Y."/>
            <person name="Fujiwara M."/>
            <person name="Mori M."/>
            <person name="Tomita M."/>
            <person name="Arakawa K."/>
        </authorList>
    </citation>
    <scope>NUCLEOTIDE SEQUENCE [LARGE SCALE GENOMIC DNA]</scope>
</reference>
<dbReference type="PANTHER" id="PTHR19303">
    <property type="entry name" value="TRANSPOSON"/>
    <property type="match status" value="1"/>
</dbReference>
<dbReference type="PANTHER" id="PTHR19303:SF16">
    <property type="entry name" value="JERKY PROTEIN HOMOLOG-LIKE"/>
    <property type="match status" value="1"/>
</dbReference>
<keyword evidence="1" id="KW-0238">DNA-binding</keyword>
<dbReference type="InterPro" id="IPR050863">
    <property type="entry name" value="CenT-Element_Derived"/>
</dbReference>
<proteinExistence type="predicted"/>
<feature type="domain" description="HTH CENPB-type" evidence="2">
    <location>
        <begin position="1"/>
        <end position="28"/>
    </location>
</feature>
<dbReference type="GO" id="GO:0003677">
    <property type="term" value="F:DNA binding"/>
    <property type="evidence" value="ECO:0007669"/>
    <property type="project" value="UniProtKB-KW"/>
</dbReference>
<dbReference type="GO" id="GO:0005634">
    <property type="term" value="C:nucleus"/>
    <property type="evidence" value="ECO:0007669"/>
    <property type="project" value="TreeGrafter"/>
</dbReference>
<evidence type="ECO:0000256" key="1">
    <source>
        <dbReference type="ARBA" id="ARBA00023125"/>
    </source>
</evidence>
<comment type="caution">
    <text evidence="3">The sequence shown here is derived from an EMBL/GenBank/DDBJ whole genome shotgun (WGS) entry which is preliminary data.</text>
</comment>
<gene>
    <name evidence="3" type="primary">JRKL_27</name>
    <name evidence="3" type="ORF">AVEN_166394_1</name>
</gene>
<dbReference type="PROSITE" id="PS51253">
    <property type="entry name" value="HTH_CENPB"/>
    <property type="match status" value="1"/>
</dbReference>
<dbReference type="OrthoDB" id="125347at2759"/>
<keyword evidence="4" id="KW-1185">Reference proteome</keyword>
<evidence type="ECO:0000313" key="4">
    <source>
        <dbReference type="Proteomes" id="UP000499080"/>
    </source>
</evidence>
<dbReference type="AlphaFoldDB" id="A0A4Y2D5R5"/>
<name>A0A4Y2D5R5_ARAVE</name>
<dbReference type="InterPro" id="IPR006600">
    <property type="entry name" value="HTH_CenpB_DNA-bd_dom"/>
</dbReference>
<dbReference type="EMBL" id="BGPR01088530">
    <property type="protein sequence ID" value="GBM11619.1"/>
    <property type="molecule type" value="Genomic_DNA"/>
</dbReference>
<dbReference type="InterPro" id="IPR004875">
    <property type="entry name" value="DDE_SF_endonuclease_dom"/>
</dbReference>
<organism evidence="3 4">
    <name type="scientific">Araneus ventricosus</name>
    <name type="common">Orbweaver spider</name>
    <name type="synonym">Epeira ventricosa</name>
    <dbReference type="NCBI Taxonomy" id="182803"/>
    <lineage>
        <taxon>Eukaryota</taxon>
        <taxon>Metazoa</taxon>
        <taxon>Ecdysozoa</taxon>
        <taxon>Arthropoda</taxon>
        <taxon>Chelicerata</taxon>
        <taxon>Arachnida</taxon>
        <taxon>Araneae</taxon>
        <taxon>Araneomorphae</taxon>
        <taxon>Entelegynae</taxon>
        <taxon>Araneoidea</taxon>
        <taxon>Araneidae</taxon>
        <taxon>Araneus</taxon>
    </lineage>
</organism>
<evidence type="ECO:0000259" key="2">
    <source>
        <dbReference type="PROSITE" id="PS51253"/>
    </source>
</evidence>
<accession>A0A4Y2D5R5</accession>
<sequence length="246" mass="28199">MTKSDEGFVASKGWLDIFKHQHGIRRLKITGEKLSSNESAIEPFRIELLRFINQKNLSAEQMYNADESGLFWRMLRNKTLADHYEKVVSGRKSIKVRITFTPCANATGKHKPSLFVAGTAKKSRTFKSVMLPLCYRGQKNAWATRELFLDWFKTEFVPAVQQLMKSINLPQRALLLLDNCPGNPSAEELCTDDDEIFAMFLHPNTTALIQPMDHNAIQNIKLEYRKLLLTNILNDPVHIENLGKKH</sequence>
<dbReference type="Proteomes" id="UP000499080">
    <property type="component" value="Unassembled WGS sequence"/>
</dbReference>
<dbReference type="Pfam" id="PF03184">
    <property type="entry name" value="DDE_1"/>
    <property type="match status" value="1"/>
</dbReference>